<dbReference type="Proteomes" id="UP000763088">
    <property type="component" value="Unassembled WGS sequence"/>
</dbReference>
<keyword evidence="1" id="KW-0812">Transmembrane</keyword>
<name>A0A928GIJ2_XYLRU</name>
<dbReference type="EMBL" id="SUYD01000019">
    <property type="protein sequence ID" value="MBE6267291.1"/>
    <property type="molecule type" value="Genomic_DNA"/>
</dbReference>
<feature type="transmembrane region" description="Helical" evidence="1">
    <location>
        <begin position="217"/>
        <end position="238"/>
    </location>
</feature>
<keyword evidence="1" id="KW-0472">Membrane</keyword>
<feature type="transmembrane region" description="Helical" evidence="1">
    <location>
        <begin position="393"/>
        <end position="411"/>
    </location>
</feature>
<feature type="transmembrane region" description="Helical" evidence="1">
    <location>
        <begin position="159"/>
        <end position="176"/>
    </location>
</feature>
<proteinExistence type="predicted"/>
<dbReference type="AlphaFoldDB" id="A0A928GIJ2"/>
<dbReference type="Pfam" id="PF19558">
    <property type="entry name" value="DUF6080"/>
    <property type="match status" value="1"/>
</dbReference>
<evidence type="ECO:0000256" key="1">
    <source>
        <dbReference type="SAM" id="Phobius"/>
    </source>
</evidence>
<gene>
    <name evidence="2" type="ORF">E7102_12655</name>
</gene>
<feature type="transmembrane region" description="Helical" evidence="1">
    <location>
        <begin position="449"/>
        <end position="468"/>
    </location>
</feature>
<feature type="transmembrane region" description="Helical" evidence="1">
    <location>
        <begin position="367"/>
        <end position="387"/>
    </location>
</feature>
<feature type="transmembrane region" description="Helical" evidence="1">
    <location>
        <begin position="136"/>
        <end position="153"/>
    </location>
</feature>
<accession>A0A928GIJ2</accession>
<sequence length="470" mass="54680">MKIFKIKPIEKVQAIVVLVLLIALNLVLISKYPDFVNIMPENYKEFIHQFKVSGFDPITYSTVTNWYQGYNVYRHPLLAFMMWIPNVLNAWLMDLTGLNLVQYVVGLILLFCGFYSYIFMRRILVEVIGVKEKDGIILNAMFFGFAYTMVGLVVPDHFVISQMLLLLTFYICGLTINNGKRLSILKTIILFVLTAGVTLSNGVKIYLSALFTNKWRFFRPGYLILGVILPAALMWTFCRWEYREFVLPNEKAVQAKKAAQRRADLDKFIKIYAEQTGETDSALMAQGGRDLYKKHIWQVHEKNMKDPWNAHTGKPIAKEGFMKWTDVSTDRVETIWHNLFGETIQLHQDYLLDDTLKNRPVIVEYRYVFNYVVEALIIALLLIGIWMGRKQRFLWLILSCFAFDMVLHLGLGFGINEIYIMGPHWLYIIPIAIAYIFKHANTKWHQPLRVITALLAVFLLGWNGYLFISY</sequence>
<keyword evidence="1" id="KW-1133">Transmembrane helix</keyword>
<feature type="transmembrane region" description="Helical" evidence="1">
    <location>
        <begin position="100"/>
        <end position="124"/>
    </location>
</feature>
<reference evidence="2" key="1">
    <citation type="submission" date="2019-04" db="EMBL/GenBank/DDBJ databases">
        <title>Evolution of Biomass-Degrading Anaerobic Consortia Revealed by Metagenomics.</title>
        <authorList>
            <person name="Peng X."/>
        </authorList>
    </citation>
    <scope>NUCLEOTIDE SEQUENCE</scope>
    <source>
        <strain evidence="2">SIG141</strain>
    </source>
</reference>
<dbReference type="InterPro" id="IPR045726">
    <property type="entry name" value="DUF6080"/>
</dbReference>
<evidence type="ECO:0000313" key="2">
    <source>
        <dbReference type="EMBL" id="MBE6267291.1"/>
    </source>
</evidence>
<organism evidence="2 3">
    <name type="scientific">Xylanibacter ruminicola</name>
    <name type="common">Prevotella ruminicola</name>
    <dbReference type="NCBI Taxonomy" id="839"/>
    <lineage>
        <taxon>Bacteria</taxon>
        <taxon>Pseudomonadati</taxon>
        <taxon>Bacteroidota</taxon>
        <taxon>Bacteroidia</taxon>
        <taxon>Bacteroidales</taxon>
        <taxon>Prevotellaceae</taxon>
        <taxon>Xylanibacter</taxon>
    </lineage>
</organism>
<evidence type="ECO:0000313" key="3">
    <source>
        <dbReference type="Proteomes" id="UP000763088"/>
    </source>
</evidence>
<feature type="transmembrane region" description="Helical" evidence="1">
    <location>
        <begin position="418"/>
        <end position="437"/>
    </location>
</feature>
<comment type="caution">
    <text evidence="2">The sequence shown here is derived from an EMBL/GenBank/DDBJ whole genome shotgun (WGS) entry which is preliminary data.</text>
</comment>
<feature type="transmembrane region" description="Helical" evidence="1">
    <location>
        <begin position="188"/>
        <end position="211"/>
    </location>
</feature>
<protein>
    <submittedName>
        <fullName evidence="2">GtrA family protein</fullName>
    </submittedName>
</protein>
<feature type="transmembrane region" description="Helical" evidence="1">
    <location>
        <begin position="12"/>
        <end position="30"/>
    </location>
</feature>